<comment type="function">
    <text evidence="7">Plays a role in the regulation of phosphate uptake.</text>
</comment>
<dbReference type="PIRSF" id="PIRSF003107">
    <property type="entry name" value="PhoU"/>
    <property type="match status" value="1"/>
</dbReference>
<evidence type="ECO:0000256" key="1">
    <source>
        <dbReference type="ARBA" id="ARBA00004496"/>
    </source>
</evidence>
<dbReference type="InterPro" id="IPR038078">
    <property type="entry name" value="PhoU-like_sf"/>
</dbReference>
<organism evidence="9 10">
    <name type="scientific">Porcincola intestinalis</name>
    <dbReference type="NCBI Taxonomy" id="2606632"/>
    <lineage>
        <taxon>Bacteria</taxon>
        <taxon>Bacillati</taxon>
        <taxon>Bacillota</taxon>
        <taxon>Clostridia</taxon>
        <taxon>Lachnospirales</taxon>
        <taxon>Lachnospiraceae</taxon>
        <taxon>Porcincola</taxon>
    </lineage>
</organism>
<evidence type="ECO:0000256" key="5">
    <source>
        <dbReference type="ARBA" id="ARBA00022490"/>
    </source>
</evidence>
<dbReference type="InterPro" id="IPR026022">
    <property type="entry name" value="PhoU_dom"/>
</dbReference>
<evidence type="ECO:0000256" key="2">
    <source>
        <dbReference type="ARBA" id="ARBA00008107"/>
    </source>
</evidence>
<evidence type="ECO:0000256" key="6">
    <source>
        <dbReference type="ARBA" id="ARBA00022592"/>
    </source>
</evidence>
<dbReference type="GO" id="GO:0045936">
    <property type="term" value="P:negative regulation of phosphate metabolic process"/>
    <property type="evidence" value="ECO:0007669"/>
    <property type="project" value="InterPro"/>
</dbReference>
<evidence type="ECO:0000256" key="4">
    <source>
        <dbReference type="ARBA" id="ARBA00022448"/>
    </source>
</evidence>
<dbReference type="Pfam" id="PF01895">
    <property type="entry name" value="PhoU"/>
    <property type="match status" value="2"/>
</dbReference>
<keyword evidence="5 7" id="KW-0963">Cytoplasm</keyword>
<dbReference type="AlphaFoldDB" id="A0A6L5X4P8"/>
<dbReference type="PANTHER" id="PTHR42930">
    <property type="entry name" value="PHOSPHATE-SPECIFIC TRANSPORT SYSTEM ACCESSORY PROTEIN PHOU"/>
    <property type="match status" value="1"/>
</dbReference>
<dbReference type="FunFam" id="1.20.58.220:FF:000004">
    <property type="entry name" value="Phosphate-specific transport system accessory protein PhoU"/>
    <property type="match status" value="1"/>
</dbReference>
<evidence type="ECO:0000256" key="7">
    <source>
        <dbReference type="PIRNR" id="PIRNR003107"/>
    </source>
</evidence>
<dbReference type="Gene3D" id="1.20.58.220">
    <property type="entry name" value="Phosphate transport system protein phou homolog 2, domain 2"/>
    <property type="match status" value="1"/>
</dbReference>
<feature type="domain" description="PhoU" evidence="8">
    <location>
        <begin position="128"/>
        <end position="206"/>
    </location>
</feature>
<dbReference type="EMBL" id="VULZ01000010">
    <property type="protein sequence ID" value="MSS15341.1"/>
    <property type="molecule type" value="Genomic_DNA"/>
</dbReference>
<gene>
    <name evidence="9" type="primary">phoU</name>
    <name evidence="9" type="ORF">FYJ35_09885</name>
</gene>
<keyword evidence="4 7" id="KW-0813">Transport</keyword>
<dbReference type="GO" id="GO:0005737">
    <property type="term" value="C:cytoplasm"/>
    <property type="evidence" value="ECO:0007669"/>
    <property type="project" value="UniProtKB-SubCell"/>
</dbReference>
<evidence type="ECO:0000313" key="10">
    <source>
        <dbReference type="Proteomes" id="UP000481852"/>
    </source>
</evidence>
<comment type="caution">
    <text evidence="9">The sequence shown here is derived from an EMBL/GenBank/DDBJ whole genome shotgun (WGS) entry which is preliminary data.</text>
</comment>
<evidence type="ECO:0000313" key="9">
    <source>
        <dbReference type="EMBL" id="MSS15341.1"/>
    </source>
</evidence>
<dbReference type="GO" id="GO:0006817">
    <property type="term" value="P:phosphate ion transport"/>
    <property type="evidence" value="ECO:0007669"/>
    <property type="project" value="UniProtKB-KW"/>
</dbReference>
<protein>
    <recommendedName>
        <fullName evidence="7">Phosphate-specific transport system accessory protein PhoU</fullName>
    </recommendedName>
</protein>
<evidence type="ECO:0000259" key="8">
    <source>
        <dbReference type="Pfam" id="PF01895"/>
    </source>
</evidence>
<comment type="subunit">
    <text evidence="3 7">Homodimer.</text>
</comment>
<dbReference type="SUPFAM" id="SSF109755">
    <property type="entry name" value="PhoU-like"/>
    <property type="match status" value="1"/>
</dbReference>
<sequence>MGTRKGYDLELKEINDRVETMGKQVLLAIDRTIIALEKMDVVAANAIMKNDALIDAMETDIEERCIQIVVKEQPIASDWRRLASYMRMISDLERIADNCSDIAIYIKKLASLKTVTPPAHLGEAFSSMRQMVADMVEAFHNEDLQLAEKVVKADDVIDDLFEKNVQEIRDAIKADTDAIEQYLDYLFIDKYVERMADHVTAVASWISFITKGELNIMFTDRYARESKDDPQ</sequence>
<comment type="subcellular location">
    <subcellularLocation>
        <location evidence="1 7">Cytoplasm</location>
    </subcellularLocation>
</comment>
<accession>A0A6L5X4P8</accession>
<keyword evidence="10" id="KW-1185">Reference proteome</keyword>
<reference evidence="9 10" key="1">
    <citation type="submission" date="2019-08" db="EMBL/GenBank/DDBJ databases">
        <title>In-depth cultivation of the pig gut microbiome towards novel bacterial diversity and tailored functional studies.</title>
        <authorList>
            <person name="Wylensek D."/>
            <person name="Hitch T.C.A."/>
            <person name="Clavel T."/>
        </authorList>
    </citation>
    <scope>NUCLEOTIDE SEQUENCE [LARGE SCALE GENOMIC DNA]</scope>
    <source>
        <strain evidence="9 10">Oil+RF-744-WCA-WT-11</strain>
    </source>
</reference>
<dbReference type="NCBIfam" id="TIGR02135">
    <property type="entry name" value="phoU_full"/>
    <property type="match status" value="1"/>
</dbReference>
<dbReference type="GO" id="GO:0030643">
    <property type="term" value="P:intracellular phosphate ion homeostasis"/>
    <property type="evidence" value="ECO:0007669"/>
    <property type="project" value="InterPro"/>
</dbReference>
<evidence type="ECO:0000256" key="3">
    <source>
        <dbReference type="ARBA" id="ARBA00011738"/>
    </source>
</evidence>
<comment type="similarity">
    <text evidence="2 7">Belongs to the PhoU family.</text>
</comment>
<dbReference type="Proteomes" id="UP000481852">
    <property type="component" value="Unassembled WGS sequence"/>
</dbReference>
<name>A0A6L5X4P8_9FIRM</name>
<dbReference type="InterPro" id="IPR028366">
    <property type="entry name" value="PhoU"/>
</dbReference>
<dbReference type="RefSeq" id="WP_154526079.1">
    <property type="nucleotide sequence ID" value="NZ_VULZ01000010.1"/>
</dbReference>
<feature type="domain" description="PhoU" evidence="8">
    <location>
        <begin position="19"/>
        <end position="103"/>
    </location>
</feature>
<proteinExistence type="inferred from homology"/>
<dbReference type="PANTHER" id="PTHR42930:SF3">
    <property type="entry name" value="PHOSPHATE-SPECIFIC TRANSPORT SYSTEM ACCESSORY PROTEIN PHOU"/>
    <property type="match status" value="1"/>
</dbReference>
<keyword evidence="6 7" id="KW-0592">Phosphate transport</keyword>